<dbReference type="Pfam" id="PF02627">
    <property type="entry name" value="CMD"/>
    <property type="match status" value="1"/>
</dbReference>
<dbReference type="SUPFAM" id="SSF69118">
    <property type="entry name" value="AhpD-like"/>
    <property type="match status" value="1"/>
</dbReference>
<dbReference type="InterPro" id="IPR029032">
    <property type="entry name" value="AhpD-like"/>
</dbReference>
<gene>
    <name evidence="2" type="ORF">EII40_12840</name>
</gene>
<dbReference type="InterPro" id="IPR003779">
    <property type="entry name" value="CMD-like"/>
</dbReference>
<dbReference type="PANTHER" id="PTHR33570:SF10">
    <property type="entry name" value="GAMMA-CARBOXYMUCONOLACTONE DECARBOXYLASE"/>
    <property type="match status" value="1"/>
</dbReference>
<dbReference type="EMBL" id="RQYS01000077">
    <property type="protein sequence ID" value="RRD57565.1"/>
    <property type="molecule type" value="Genomic_DNA"/>
</dbReference>
<accession>A0A3P1XGJ8</accession>
<evidence type="ECO:0000313" key="2">
    <source>
        <dbReference type="EMBL" id="RRD57565.1"/>
    </source>
</evidence>
<dbReference type="Proteomes" id="UP000278609">
    <property type="component" value="Unassembled WGS sequence"/>
</dbReference>
<dbReference type="GO" id="GO:0051920">
    <property type="term" value="F:peroxiredoxin activity"/>
    <property type="evidence" value="ECO:0007669"/>
    <property type="project" value="InterPro"/>
</dbReference>
<dbReference type="AlphaFoldDB" id="A0A3P1XGJ8"/>
<dbReference type="RefSeq" id="WP_124752600.1">
    <property type="nucleotide sequence ID" value="NZ_RQYS01000077.1"/>
</dbReference>
<protein>
    <submittedName>
        <fullName evidence="2">Carboxymuconolactone decarboxylase family protein</fullName>
    </submittedName>
</protein>
<organism evidence="2 3">
    <name type="scientific">Tannerella forsythia</name>
    <name type="common">Bacteroides forsythus</name>
    <dbReference type="NCBI Taxonomy" id="28112"/>
    <lineage>
        <taxon>Bacteria</taxon>
        <taxon>Pseudomonadati</taxon>
        <taxon>Bacteroidota</taxon>
        <taxon>Bacteroidia</taxon>
        <taxon>Bacteroidales</taxon>
        <taxon>Tannerellaceae</taxon>
        <taxon>Tannerella</taxon>
    </lineage>
</organism>
<evidence type="ECO:0000313" key="3">
    <source>
        <dbReference type="Proteomes" id="UP000278609"/>
    </source>
</evidence>
<feature type="domain" description="Carboxymuconolactone decarboxylase-like" evidence="1">
    <location>
        <begin position="73"/>
        <end position="158"/>
    </location>
</feature>
<comment type="caution">
    <text evidence="2">The sequence shown here is derived from an EMBL/GenBank/DDBJ whole genome shotgun (WGS) entry which is preliminary data.</text>
</comment>
<proteinExistence type="predicted"/>
<dbReference type="PANTHER" id="PTHR33570">
    <property type="entry name" value="4-CARBOXYMUCONOLACTONE DECARBOXYLASE FAMILY PROTEIN"/>
    <property type="match status" value="1"/>
</dbReference>
<dbReference type="InterPro" id="IPR052512">
    <property type="entry name" value="4CMD/NDH-1_regulator"/>
</dbReference>
<reference evidence="2 3" key="1">
    <citation type="submission" date="2018-11" db="EMBL/GenBank/DDBJ databases">
        <title>Genomes From Bacteria Associated with the Canine Oral Cavity: a Test Case for Automated Genome-Based Taxonomic Assignment.</title>
        <authorList>
            <person name="Coil D.A."/>
            <person name="Jospin G."/>
            <person name="Darling A.E."/>
            <person name="Wallis C."/>
            <person name="Davis I.J."/>
            <person name="Harris S."/>
            <person name="Eisen J.A."/>
            <person name="Holcombe L.J."/>
            <person name="O'Flynn C."/>
        </authorList>
    </citation>
    <scope>NUCLEOTIDE SEQUENCE [LARGE SCALE GENOMIC DNA]</scope>
    <source>
        <strain evidence="2 3">OH2617_COT-023</strain>
    </source>
</reference>
<dbReference type="Gene3D" id="1.20.1290.10">
    <property type="entry name" value="AhpD-like"/>
    <property type="match status" value="1"/>
</dbReference>
<name>A0A3P1XGJ8_TANFO</name>
<evidence type="ECO:0000259" key="1">
    <source>
        <dbReference type="Pfam" id="PF02627"/>
    </source>
</evidence>
<dbReference type="OrthoDB" id="9812754at2"/>
<sequence length="166" mass="18411">MSGYVGFPKSICAMNTLREVLEERQNQGITDEKGEAIQTEYLSDRLAKGSEELALLDSKQEQILRENFDSFSPQLVQFTLEYGYGEIYSRKGLDKKSRQIATIAALATLGNAPGQLKFHINAGLNIGLTADEIKEIMLLMTVYAGFPAAINGTNLLKEIMNERSTQ</sequence>